<feature type="compositionally biased region" description="Basic and acidic residues" evidence="1">
    <location>
        <begin position="15"/>
        <end position="52"/>
    </location>
</feature>
<evidence type="ECO:0000313" key="2">
    <source>
        <dbReference type="EMBL" id="CAF2213798.1"/>
    </source>
</evidence>
<dbReference type="EMBL" id="CAJOBG010012498">
    <property type="protein sequence ID" value="CAF4289193.1"/>
    <property type="molecule type" value="Genomic_DNA"/>
</dbReference>
<dbReference type="AlphaFoldDB" id="A0A816ZLG5"/>
<feature type="compositionally biased region" description="Polar residues" evidence="1">
    <location>
        <begin position="61"/>
        <end position="75"/>
    </location>
</feature>
<sequence length="75" mass="8249">QLTYDVIDEESSTTRNEDEHEKTGGHEEVSEVEELGGHEEARESEIEGKSQEQDQGEGVSGEQTSITKLANTDIS</sequence>
<evidence type="ECO:0000313" key="4">
    <source>
        <dbReference type="Proteomes" id="UP000663856"/>
    </source>
</evidence>
<feature type="non-terminal residue" evidence="2">
    <location>
        <position position="75"/>
    </location>
</feature>
<feature type="compositionally biased region" description="Acidic residues" evidence="1">
    <location>
        <begin position="1"/>
        <end position="11"/>
    </location>
</feature>
<keyword evidence="5" id="KW-1185">Reference proteome</keyword>
<evidence type="ECO:0000313" key="5">
    <source>
        <dbReference type="Proteomes" id="UP000663866"/>
    </source>
</evidence>
<dbReference type="Proteomes" id="UP000663856">
    <property type="component" value="Unassembled WGS sequence"/>
</dbReference>
<feature type="region of interest" description="Disordered" evidence="1">
    <location>
        <begin position="1"/>
        <end position="75"/>
    </location>
</feature>
<gene>
    <name evidence="3" type="ORF">OVN521_LOCUS30854</name>
    <name evidence="2" type="ORF">WKI299_LOCUS35148</name>
</gene>
<reference evidence="2" key="1">
    <citation type="submission" date="2021-02" db="EMBL/GenBank/DDBJ databases">
        <authorList>
            <person name="Nowell W R."/>
        </authorList>
    </citation>
    <scope>NUCLEOTIDE SEQUENCE</scope>
</reference>
<accession>A0A816ZLG5</accession>
<organism evidence="2 4">
    <name type="scientific">Rotaria magnacalcarata</name>
    <dbReference type="NCBI Taxonomy" id="392030"/>
    <lineage>
        <taxon>Eukaryota</taxon>
        <taxon>Metazoa</taxon>
        <taxon>Spiralia</taxon>
        <taxon>Gnathifera</taxon>
        <taxon>Rotifera</taxon>
        <taxon>Eurotatoria</taxon>
        <taxon>Bdelloidea</taxon>
        <taxon>Philodinida</taxon>
        <taxon>Philodinidae</taxon>
        <taxon>Rotaria</taxon>
    </lineage>
</organism>
<name>A0A816ZLG5_9BILA</name>
<dbReference type="EMBL" id="CAJNRF010016832">
    <property type="protein sequence ID" value="CAF2213798.1"/>
    <property type="molecule type" value="Genomic_DNA"/>
</dbReference>
<feature type="non-terminal residue" evidence="2">
    <location>
        <position position="1"/>
    </location>
</feature>
<proteinExistence type="predicted"/>
<dbReference type="Proteomes" id="UP000663866">
    <property type="component" value="Unassembled WGS sequence"/>
</dbReference>
<comment type="caution">
    <text evidence="2">The sequence shown here is derived from an EMBL/GenBank/DDBJ whole genome shotgun (WGS) entry which is preliminary data.</text>
</comment>
<protein>
    <submittedName>
        <fullName evidence="2">Uncharacterized protein</fullName>
    </submittedName>
</protein>
<evidence type="ECO:0000313" key="3">
    <source>
        <dbReference type="EMBL" id="CAF4289193.1"/>
    </source>
</evidence>
<evidence type="ECO:0000256" key="1">
    <source>
        <dbReference type="SAM" id="MobiDB-lite"/>
    </source>
</evidence>